<sequence>MTHDYLVWGTVDTMVSAYKMMDEKGDIVPDVESQVVVRRMLTALIRFFADNELLKVKPFDADGKLIDRQYFRSEFADEGIALIKRKESAWLDSKASKKNPPDMKILEKALAEIRTGK</sequence>
<evidence type="ECO:0000313" key="1">
    <source>
        <dbReference type="EMBL" id="SOB53538.1"/>
    </source>
</evidence>
<accession>A0AAX2H9N9</accession>
<gene>
    <name evidence="1" type="ORF">PLUA15_370008</name>
</gene>
<organism evidence="1 2">
    <name type="scientific">Pseudomonas lundensis</name>
    <dbReference type="NCBI Taxonomy" id="86185"/>
    <lineage>
        <taxon>Bacteria</taxon>
        <taxon>Pseudomonadati</taxon>
        <taxon>Pseudomonadota</taxon>
        <taxon>Gammaproteobacteria</taxon>
        <taxon>Pseudomonadales</taxon>
        <taxon>Pseudomonadaceae</taxon>
        <taxon>Pseudomonas</taxon>
    </lineage>
</organism>
<proteinExistence type="predicted"/>
<name>A0AAX2H9N9_9PSED</name>
<dbReference type="Proteomes" id="UP000219564">
    <property type="component" value="Unassembled WGS sequence"/>
</dbReference>
<dbReference type="AlphaFoldDB" id="A0AAX2H9N9"/>
<comment type="caution">
    <text evidence="1">The sequence shown here is derived from an EMBL/GenBank/DDBJ whole genome shotgun (WGS) entry which is preliminary data.</text>
</comment>
<protein>
    <submittedName>
        <fullName evidence="1">Uncharacterized protein</fullName>
    </submittedName>
</protein>
<dbReference type="RefSeq" id="WP_097192341.1">
    <property type="nucleotide sequence ID" value="NZ_OBKZ01000031.1"/>
</dbReference>
<dbReference type="EMBL" id="OBKZ01000031">
    <property type="protein sequence ID" value="SOB53538.1"/>
    <property type="molecule type" value="Genomic_DNA"/>
</dbReference>
<reference evidence="1 2" key="1">
    <citation type="submission" date="2017-08" db="EMBL/GenBank/DDBJ databases">
        <authorList>
            <person name="Chaillou S."/>
        </authorList>
    </citation>
    <scope>NUCLEOTIDE SEQUENCE [LARGE SCALE GENOMIC DNA]</scope>
    <source>
        <strain evidence="1 2">MFPA15A1205</strain>
    </source>
</reference>
<evidence type="ECO:0000313" key="2">
    <source>
        <dbReference type="Proteomes" id="UP000219564"/>
    </source>
</evidence>